<dbReference type="SUPFAM" id="SSF103473">
    <property type="entry name" value="MFS general substrate transporter"/>
    <property type="match status" value="1"/>
</dbReference>
<feature type="transmembrane region" description="Helical" evidence="5">
    <location>
        <begin position="330"/>
        <end position="349"/>
    </location>
</feature>
<evidence type="ECO:0000259" key="6">
    <source>
        <dbReference type="PROSITE" id="PS50850"/>
    </source>
</evidence>
<dbReference type="Proteomes" id="UP000038830">
    <property type="component" value="Unassembled WGS sequence"/>
</dbReference>
<gene>
    <name evidence="7" type="ORF">BN1211_1923</name>
</gene>
<feature type="transmembrane region" description="Helical" evidence="5">
    <location>
        <begin position="397"/>
        <end position="422"/>
    </location>
</feature>
<protein>
    <recommendedName>
        <fullName evidence="6">Major facilitator superfamily (MFS) profile domain-containing protein</fullName>
    </recommendedName>
</protein>
<dbReference type="InterPro" id="IPR020846">
    <property type="entry name" value="MFS_dom"/>
</dbReference>
<dbReference type="Pfam" id="PF07690">
    <property type="entry name" value="MFS_1"/>
    <property type="match status" value="1"/>
</dbReference>
<feature type="transmembrane region" description="Helical" evidence="5">
    <location>
        <begin position="180"/>
        <end position="204"/>
    </location>
</feature>
<feature type="transmembrane region" description="Helical" evidence="5">
    <location>
        <begin position="370"/>
        <end position="391"/>
    </location>
</feature>
<feature type="transmembrane region" description="Helical" evidence="5">
    <location>
        <begin position="429"/>
        <end position="451"/>
    </location>
</feature>
<feature type="domain" description="Major facilitator superfamily (MFS) profile" evidence="6">
    <location>
        <begin position="53"/>
        <end position="492"/>
    </location>
</feature>
<dbReference type="PROSITE" id="PS50850">
    <property type="entry name" value="MFS"/>
    <property type="match status" value="1"/>
</dbReference>
<reference evidence="8" key="1">
    <citation type="journal article" date="2015" name="J. Biotechnol.">
        <title>The structure of the Cyberlindnera jadinii genome and its relation to Candida utilis analyzed by the occurrence of single nucleotide polymorphisms.</title>
        <authorList>
            <person name="Rupp O."/>
            <person name="Brinkrolf K."/>
            <person name="Buerth C."/>
            <person name="Kunigo M."/>
            <person name="Schneider J."/>
            <person name="Jaenicke S."/>
            <person name="Goesmann A."/>
            <person name="Puehler A."/>
            <person name="Jaeger K.-E."/>
            <person name="Ernst J.F."/>
        </authorList>
    </citation>
    <scope>NUCLEOTIDE SEQUENCE [LARGE SCALE GENOMIC DNA]</scope>
    <source>
        <strain evidence="8">ATCC 18201 / CBS 1600 / BCRC 20928 / JCM 3617 / NBRC 0987 / NRRL Y-1542</strain>
    </source>
</reference>
<evidence type="ECO:0000313" key="8">
    <source>
        <dbReference type="Proteomes" id="UP000038830"/>
    </source>
</evidence>
<evidence type="ECO:0000256" key="2">
    <source>
        <dbReference type="ARBA" id="ARBA00022692"/>
    </source>
</evidence>
<feature type="transmembrane region" description="Helical" evidence="5">
    <location>
        <begin position="90"/>
        <end position="110"/>
    </location>
</feature>
<dbReference type="FunFam" id="1.20.1250.20:FF:000011">
    <property type="entry name" value="MFS multidrug transporter, putative"/>
    <property type="match status" value="1"/>
</dbReference>
<feature type="transmembrane region" description="Helical" evidence="5">
    <location>
        <begin position="463"/>
        <end position="483"/>
    </location>
</feature>
<proteinExistence type="predicted"/>
<sequence>MGSPSKSPSEVTETSVTCYELKHFVLGEDGLIDFDDESELKPGNWPDKRKLLHTCLYGLVTFCAQFNSTSLSPKRFQELLNQVYGTSHEVAVLSSSLYILGIAFGPMIFAPISEVYGRKIGVLAPFLLSSVFAFACATAYNVPSLLVYRLLSGFFSGAPIVSAGGVLADIYPDPSIRGKYFALYAMFVSLGPSCGPVVASLLMYSRPESDMGAWRIPEYFSGLLNLTLFVTCEVLLQETYPPIVLKKMARQLRLESARYSIHCLHDTWRLEFKQLVRSHLVRPFEMLVNPIVFVVVLFSSYVFGLFYLFITTLPEVFYLARGWTKTTGVLPNMALFCGTFSGCIINMMYSKVYARKVRDNGGAVIPEERFPLLMGVGWLMPAGIFLCSWTASKSIHWIVPCIGIYLIGLGFITIFQGCLNYLVDTYTKYSASAIASNTFLRSIFAAAFPLFAKQLFVNMGVQWGGSILGFVALGMIPIPFVFYKYGAVIRTKNTYVGSY</sequence>
<feature type="transmembrane region" description="Helical" evidence="5">
    <location>
        <begin position="287"/>
        <end position="310"/>
    </location>
</feature>
<organism evidence="7 8">
    <name type="scientific">Cyberlindnera jadinii (strain ATCC 18201 / CBS 1600 / BCRC 20928 / JCM 3617 / NBRC 0987 / NRRL Y-1542)</name>
    <name type="common">Torula yeast</name>
    <name type="synonym">Candida utilis</name>
    <dbReference type="NCBI Taxonomy" id="983966"/>
    <lineage>
        <taxon>Eukaryota</taxon>
        <taxon>Fungi</taxon>
        <taxon>Dikarya</taxon>
        <taxon>Ascomycota</taxon>
        <taxon>Saccharomycotina</taxon>
        <taxon>Saccharomycetes</taxon>
        <taxon>Phaffomycetales</taxon>
        <taxon>Phaffomycetaceae</taxon>
        <taxon>Cyberlindnera</taxon>
    </lineage>
</organism>
<dbReference type="GO" id="GO:0005886">
    <property type="term" value="C:plasma membrane"/>
    <property type="evidence" value="ECO:0007669"/>
    <property type="project" value="TreeGrafter"/>
</dbReference>
<comment type="subcellular location">
    <subcellularLocation>
        <location evidence="1">Membrane</location>
        <topology evidence="1">Multi-pass membrane protein</topology>
    </subcellularLocation>
</comment>
<evidence type="ECO:0000256" key="5">
    <source>
        <dbReference type="SAM" id="Phobius"/>
    </source>
</evidence>
<dbReference type="Gene3D" id="1.20.1250.20">
    <property type="entry name" value="MFS general substrate transporter like domains"/>
    <property type="match status" value="1"/>
</dbReference>
<feature type="transmembrane region" description="Helical" evidence="5">
    <location>
        <begin position="216"/>
        <end position="236"/>
    </location>
</feature>
<keyword evidence="3 5" id="KW-1133">Transmembrane helix</keyword>
<dbReference type="EMBL" id="CDQK01000002">
    <property type="protein sequence ID" value="CEP21729.1"/>
    <property type="molecule type" value="Genomic_DNA"/>
</dbReference>
<evidence type="ECO:0000256" key="1">
    <source>
        <dbReference type="ARBA" id="ARBA00004141"/>
    </source>
</evidence>
<dbReference type="InterPro" id="IPR036259">
    <property type="entry name" value="MFS_trans_sf"/>
</dbReference>
<dbReference type="GO" id="GO:0022857">
    <property type="term" value="F:transmembrane transporter activity"/>
    <property type="evidence" value="ECO:0007669"/>
    <property type="project" value="InterPro"/>
</dbReference>
<dbReference type="CDD" id="cd17323">
    <property type="entry name" value="MFS_Tpo1_MDR_like"/>
    <property type="match status" value="1"/>
</dbReference>
<dbReference type="PANTHER" id="PTHR23502">
    <property type="entry name" value="MAJOR FACILITATOR SUPERFAMILY"/>
    <property type="match status" value="1"/>
</dbReference>
<keyword evidence="2 5" id="KW-0812">Transmembrane</keyword>
<dbReference type="PANTHER" id="PTHR23502:SF190">
    <property type="entry name" value="YALI0F08063P"/>
    <property type="match status" value="1"/>
</dbReference>
<feature type="transmembrane region" description="Helical" evidence="5">
    <location>
        <begin position="122"/>
        <end position="140"/>
    </location>
</feature>
<keyword evidence="4 5" id="KW-0472">Membrane</keyword>
<accession>A0A0H5CBJ1</accession>
<dbReference type="InterPro" id="IPR011701">
    <property type="entry name" value="MFS"/>
</dbReference>
<evidence type="ECO:0000256" key="3">
    <source>
        <dbReference type="ARBA" id="ARBA00022989"/>
    </source>
</evidence>
<name>A0A0H5CBJ1_CYBJN</name>
<evidence type="ECO:0000256" key="4">
    <source>
        <dbReference type="ARBA" id="ARBA00023136"/>
    </source>
</evidence>
<feature type="transmembrane region" description="Helical" evidence="5">
    <location>
        <begin position="146"/>
        <end position="168"/>
    </location>
</feature>
<dbReference type="AlphaFoldDB" id="A0A0H5CBJ1"/>
<evidence type="ECO:0000313" key="7">
    <source>
        <dbReference type="EMBL" id="CEP21729.1"/>
    </source>
</evidence>